<dbReference type="RefSeq" id="WP_036953790.1">
    <property type="nucleotide sequence ID" value="NZ_BAABIH010000013.1"/>
</dbReference>
<evidence type="ECO:0000313" key="4">
    <source>
        <dbReference type="Proteomes" id="UP000326702"/>
    </source>
</evidence>
<evidence type="ECO:0000259" key="2">
    <source>
        <dbReference type="Pfam" id="PF13635"/>
    </source>
</evidence>
<keyword evidence="4" id="KW-1185">Reference proteome</keyword>
<feature type="domain" description="AAA" evidence="1">
    <location>
        <begin position="23"/>
        <end position="130"/>
    </location>
</feature>
<protein>
    <recommendedName>
        <fullName evidence="5">AAA+ ATPase domain-containing protein</fullName>
    </recommendedName>
</protein>
<dbReference type="InterPro" id="IPR041682">
    <property type="entry name" value="AAA_14"/>
</dbReference>
<dbReference type="AlphaFoldDB" id="A0A5P9Q7F0"/>
<feature type="domain" description="DUF4143" evidence="2">
    <location>
        <begin position="203"/>
        <end position="370"/>
    </location>
</feature>
<reference evidence="3 4" key="1">
    <citation type="submission" date="2019-10" db="EMBL/GenBank/DDBJ databases">
        <title>Genome sequence of Luteimicrobium xylanilyticum HY-24.</title>
        <authorList>
            <person name="Kim D.Y."/>
            <person name="Park H.-Y."/>
        </authorList>
    </citation>
    <scope>NUCLEOTIDE SEQUENCE [LARGE SCALE GENOMIC DNA]</scope>
    <source>
        <strain evidence="3 4">HY-24</strain>
    </source>
</reference>
<dbReference type="Proteomes" id="UP000326702">
    <property type="component" value="Chromosome"/>
</dbReference>
<dbReference type="EMBL" id="CP045529">
    <property type="protein sequence ID" value="QFU96992.1"/>
    <property type="molecule type" value="Genomic_DNA"/>
</dbReference>
<dbReference type="Pfam" id="PF13635">
    <property type="entry name" value="DUF4143"/>
    <property type="match status" value="1"/>
</dbReference>
<gene>
    <name evidence="3" type="ORF">KDY119_00485</name>
</gene>
<dbReference type="PANTHER" id="PTHR43566">
    <property type="entry name" value="CONSERVED PROTEIN"/>
    <property type="match status" value="1"/>
</dbReference>
<sequence length="422" mass="45746">MADYAPRVVDALLDELQPHLAATSIYGPKGVGKTATARRRATSVLKLDDELDLERVRADPTVITSLSAPLLIDEWQRYPASWDRVRRAVDDGAEPGRFLLTGSSTPRGVSVHSGAGRIVGLRMRPMSLYERRIAEPTVSLSAMLAGRAAIDGETDLVLGDYVEEIVSSGFPGIRSAPRRARSSLMRAYIETIVQREFPEQGYPVRRPESLLGWLAAYAAAESSTARYSEILDAATPAQGDKPAKTTTIAYRDALSALWLLDPTPAWVAEGSLLGRLGQAPKHHLADPALAAHLLQLDTDALLAGSRNARRPWGGSILGALFESLVTLDVKVFASNVEARVYHARDRNGLHEVDLVVQGAGGRVVALEVKLTATIQDTDVKHLLWLKDRLGDDVVDMAVVTTGRYAYRRSDGVAVIPAALLRP</sequence>
<proteinExistence type="predicted"/>
<evidence type="ECO:0000259" key="1">
    <source>
        <dbReference type="Pfam" id="PF13173"/>
    </source>
</evidence>
<dbReference type="PANTHER" id="PTHR43566:SF2">
    <property type="entry name" value="DUF4143 DOMAIN-CONTAINING PROTEIN"/>
    <property type="match status" value="1"/>
</dbReference>
<evidence type="ECO:0008006" key="5">
    <source>
        <dbReference type="Google" id="ProtNLM"/>
    </source>
</evidence>
<organism evidence="3 4">
    <name type="scientific">Luteimicrobium xylanilyticum</name>
    <dbReference type="NCBI Taxonomy" id="1133546"/>
    <lineage>
        <taxon>Bacteria</taxon>
        <taxon>Bacillati</taxon>
        <taxon>Actinomycetota</taxon>
        <taxon>Actinomycetes</taxon>
        <taxon>Micrococcales</taxon>
        <taxon>Luteimicrobium</taxon>
    </lineage>
</organism>
<dbReference type="KEGG" id="lxl:KDY119_00485"/>
<dbReference type="OrthoDB" id="128089at2"/>
<name>A0A5P9Q7F0_9MICO</name>
<accession>A0A5P9Q7F0</accession>
<dbReference type="Pfam" id="PF13173">
    <property type="entry name" value="AAA_14"/>
    <property type="match status" value="1"/>
</dbReference>
<evidence type="ECO:0000313" key="3">
    <source>
        <dbReference type="EMBL" id="QFU96992.1"/>
    </source>
</evidence>
<dbReference type="InterPro" id="IPR025420">
    <property type="entry name" value="DUF4143"/>
</dbReference>